<gene>
    <name evidence="2" type="ORF">A2373_03565</name>
</gene>
<proteinExistence type="predicted"/>
<dbReference type="PANTHER" id="PTHR14911">
    <property type="entry name" value="THUMP DOMAIN-CONTAINING"/>
    <property type="match status" value="1"/>
</dbReference>
<comment type="caution">
    <text evidence="2">The sequence shown here is derived from an EMBL/GenBank/DDBJ whole genome shotgun (WGS) entry which is preliminary data.</text>
</comment>
<feature type="domain" description="Ribosomal RNA large subunit methyltransferase K/L-like methyltransferase" evidence="1">
    <location>
        <begin position="173"/>
        <end position="325"/>
    </location>
</feature>
<dbReference type="GO" id="GO:0030488">
    <property type="term" value="P:tRNA methylation"/>
    <property type="evidence" value="ECO:0007669"/>
    <property type="project" value="TreeGrafter"/>
</dbReference>
<dbReference type="EMBL" id="MFQS01000011">
    <property type="protein sequence ID" value="OGH83804.1"/>
    <property type="molecule type" value="Genomic_DNA"/>
</dbReference>
<dbReference type="AlphaFoldDB" id="A0A1F6NJF3"/>
<accession>A0A1F6NJF3</accession>
<evidence type="ECO:0000259" key="1">
    <source>
        <dbReference type="Pfam" id="PF01170"/>
    </source>
</evidence>
<dbReference type="GO" id="GO:0016423">
    <property type="term" value="F:tRNA (guanine) methyltransferase activity"/>
    <property type="evidence" value="ECO:0007669"/>
    <property type="project" value="TreeGrafter"/>
</dbReference>
<dbReference type="Pfam" id="PF01170">
    <property type="entry name" value="UPF0020"/>
    <property type="match status" value="1"/>
</dbReference>
<dbReference type="PANTHER" id="PTHR14911:SF13">
    <property type="entry name" value="TRNA (GUANINE(6)-N2)-METHYLTRANSFERASE THUMP3"/>
    <property type="match status" value="1"/>
</dbReference>
<dbReference type="InterPro" id="IPR000241">
    <property type="entry name" value="RlmKL-like_Mtase"/>
</dbReference>
<dbReference type="CDD" id="cd02440">
    <property type="entry name" value="AdoMet_MTases"/>
    <property type="match status" value="1"/>
</dbReference>
<reference evidence="2 3" key="1">
    <citation type="journal article" date="2016" name="Nat. Commun.">
        <title>Thousands of microbial genomes shed light on interconnected biogeochemical processes in an aquifer system.</title>
        <authorList>
            <person name="Anantharaman K."/>
            <person name="Brown C.T."/>
            <person name="Hug L.A."/>
            <person name="Sharon I."/>
            <person name="Castelle C.J."/>
            <person name="Probst A.J."/>
            <person name="Thomas B.C."/>
            <person name="Singh A."/>
            <person name="Wilkins M.J."/>
            <person name="Karaoz U."/>
            <person name="Brodie E.L."/>
            <person name="Williams K.H."/>
            <person name="Hubbard S.S."/>
            <person name="Banfield J.F."/>
        </authorList>
    </citation>
    <scope>NUCLEOTIDE SEQUENCE [LARGE SCALE GENOMIC DNA]</scope>
</reference>
<dbReference type="Gene3D" id="3.40.50.150">
    <property type="entry name" value="Vaccinia Virus protein VP39"/>
    <property type="match status" value="1"/>
</dbReference>
<protein>
    <recommendedName>
        <fullName evidence="1">Ribosomal RNA large subunit methyltransferase K/L-like methyltransferase domain-containing protein</fullName>
    </recommendedName>
</protein>
<dbReference type="InterPro" id="IPR029063">
    <property type="entry name" value="SAM-dependent_MTases_sf"/>
</dbReference>
<evidence type="ECO:0000313" key="3">
    <source>
        <dbReference type="Proteomes" id="UP000176300"/>
    </source>
</evidence>
<dbReference type="SUPFAM" id="SSF53335">
    <property type="entry name" value="S-adenosyl-L-methionine-dependent methyltransferases"/>
    <property type="match status" value="1"/>
</dbReference>
<dbReference type="Proteomes" id="UP000176300">
    <property type="component" value="Unassembled WGS sequence"/>
</dbReference>
<sequence>MPQYNFFLGNHPALSTAEIKAVFSAEDVNYEITGKKGKNLFVSTDKKINSLKIMDKLGGTIKIARAVDKKKDTVSDIVDFLQNTQSEGKIQFSLSGADQKDALKIKKILKETGRNVRYVEIKNTASIIHNNLVEKQGDLSMIDGLIFVTEAVQPIEELSRRDFGRPGSDSLSGMLPPKLARIMINLADAPFASKILDAFCGSGTILTEAIAMGYKNIFGSDLSERAIEDTETNIQWYLQEKNLNDIKYKLFLSDAANLDNVIEKNSIQAIISEPYMGKPLHGNEGKIYILKQTEELAQLYINSFKTLHKILRQDGSIIFIIPTFKIKNELVKIDCIDEIKKIGFNVEPLSEESPFLRYGREGQHLARDVWKFVKK</sequence>
<name>A0A1F6NJF3_9BACT</name>
<dbReference type="STRING" id="1798697.A2373_03565"/>
<evidence type="ECO:0000313" key="2">
    <source>
        <dbReference type="EMBL" id="OGH83804.1"/>
    </source>
</evidence>
<organism evidence="2 3">
    <name type="scientific">Candidatus Magasanikbacteria bacterium RIFOXYB1_FULL_40_15</name>
    <dbReference type="NCBI Taxonomy" id="1798697"/>
    <lineage>
        <taxon>Bacteria</taxon>
        <taxon>Candidatus Magasanikiibacteriota</taxon>
    </lineage>
</organism>